<feature type="region of interest" description="Disordered" evidence="1">
    <location>
        <begin position="1"/>
        <end position="39"/>
    </location>
</feature>
<gene>
    <name evidence="2" type="ORF">CCUR1050_LOCUS29778</name>
</gene>
<protein>
    <submittedName>
        <fullName evidence="2">Uncharacterized protein</fullName>
    </submittedName>
</protein>
<feature type="region of interest" description="Disordered" evidence="1">
    <location>
        <begin position="62"/>
        <end position="108"/>
    </location>
</feature>
<dbReference type="EMBL" id="HBEZ01054279">
    <property type="protein sequence ID" value="CAD8656582.1"/>
    <property type="molecule type" value="Transcribed_RNA"/>
</dbReference>
<organism evidence="2">
    <name type="scientific">Cryptomonas curvata</name>
    <dbReference type="NCBI Taxonomy" id="233186"/>
    <lineage>
        <taxon>Eukaryota</taxon>
        <taxon>Cryptophyceae</taxon>
        <taxon>Cryptomonadales</taxon>
        <taxon>Cryptomonadaceae</taxon>
        <taxon>Cryptomonas</taxon>
    </lineage>
</organism>
<proteinExistence type="predicted"/>
<evidence type="ECO:0000313" key="2">
    <source>
        <dbReference type="EMBL" id="CAD8656582.1"/>
    </source>
</evidence>
<name>A0A7S0N0E2_9CRYP</name>
<evidence type="ECO:0000256" key="1">
    <source>
        <dbReference type="SAM" id="MobiDB-lite"/>
    </source>
</evidence>
<feature type="compositionally biased region" description="Polar residues" evidence="1">
    <location>
        <begin position="24"/>
        <end position="38"/>
    </location>
</feature>
<sequence length="108" mass="11929">MQTPSHTDQDQFDQLQVADPGFTSKHSYNDTSNVTTQRSEMRAIEIDEILYLLAVFAGPKRGTGFAFAPQDPASNTSSGNTTLPQTQMPPPTRYTRRSRTAGPRPISK</sequence>
<reference evidence="2" key="1">
    <citation type="submission" date="2021-01" db="EMBL/GenBank/DDBJ databases">
        <authorList>
            <person name="Corre E."/>
            <person name="Pelletier E."/>
            <person name="Niang G."/>
            <person name="Scheremetjew M."/>
            <person name="Finn R."/>
            <person name="Kale V."/>
            <person name="Holt S."/>
            <person name="Cochrane G."/>
            <person name="Meng A."/>
            <person name="Brown T."/>
            <person name="Cohen L."/>
        </authorList>
    </citation>
    <scope>NUCLEOTIDE SEQUENCE</scope>
    <source>
        <strain evidence="2">CCAP979/52</strain>
    </source>
</reference>
<dbReference type="AlphaFoldDB" id="A0A7S0N0E2"/>
<accession>A0A7S0N0E2</accession>